<keyword evidence="2" id="KW-0238">DNA-binding</keyword>
<dbReference type="Proteomes" id="UP000181980">
    <property type="component" value="Unassembled WGS sequence"/>
</dbReference>
<dbReference type="GO" id="GO:0010288">
    <property type="term" value="P:response to lead ion"/>
    <property type="evidence" value="ECO:0007669"/>
    <property type="project" value="TreeGrafter"/>
</dbReference>
<dbReference type="Pfam" id="PF12840">
    <property type="entry name" value="HTH_20"/>
    <property type="match status" value="1"/>
</dbReference>
<dbReference type="EMBL" id="FNUC01000004">
    <property type="protein sequence ID" value="SEF17324.1"/>
    <property type="molecule type" value="Genomic_DNA"/>
</dbReference>
<dbReference type="AlphaFoldDB" id="A0A1H5PUL5"/>
<dbReference type="Gene3D" id="1.10.10.10">
    <property type="entry name" value="Winged helix-like DNA-binding domain superfamily/Winged helix DNA-binding domain"/>
    <property type="match status" value="1"/>
</dbReference>
<dbReference type="InterPro" id="IPR001845">
    <property type="entry name" value="HTH_ArsR_DNA-bd_dom"/>
</dbReference>
<dbReference type="STRING" id="561176.SAMN04488561_5810"/>
<dbReference type="GO" id="GO:0003700">
    <property type="term" value="F:DNA-binding transcription factor activity"/>
    <property type="evidence" value="ECO:0007669"/>
    <property type="project" value="InterPro"/>
</dbReference>
<gene>
    <name evidence="2" type="ORF">SAMN04488561_5810</name>
</gene>
<dbReference type="PROSITE" id="PS50987">
    <property type="entry name" value="HTH_ARSR_2"/>
    <property type="match status" value="1"/>
</dbReference>
<dbReference type="PANTHER" id="PTHR39168:SF1">
    <property type="entry name" value="TRANSCRIPTIONAL REGULATORY PROTEIN"/>
    <property type="match status" value="1"/>
</dbReference>
<dbReference type="InterPro" id="IPR011991">
    <property type="entry name" value="ArsR-like_HTH"/>
</dbReference>
<reference evidence="3" key="1">
    <citation type="submission" date="2016-10" db="EMBL/GenBank/DDBJ databases">
        <authorList>
            <person name="Varghese N."/>
            <person name="Submissions S."/>
        </authorList>
    </citation>
    <scope>NUCLEOTIDE SEQUENCE [LARGE SCALE GENOMIC DNA]</scope>
    <source>
        <strain evidence="3">DSM 45237</strain>
    </source>
</reference>
<evidence type="ECO:0000313" key="2">
    <source>
        <dbReference type="EMBL" id="SEF17324.1"/>
    </source>
</evidence>
<sequence>MMVGMTGIALAGAAGSGGAGLAGAGAAGTGAALAGLAGLLADRTRATICLALMDGRAWTASELARAAGVAPSTATEHLNLLVSGGLLTEVRQGRHRYVRLADDAAELVELLAAAAPTEAQATAGPPVRSLTAAHRRRALAAARTCYDHLAGALGVAVTDAMTTRGLLSWDRGLTLTDDGDRWLSALAGAWPPASRRPLVRSCLDWTERRPHLAGSAGAALCAHAVDAGWVVRSHRSRALRITDLGRVELRDQLGLELPSAQSVATTSSADVVGARP</sequence>
<organism evidence="2 3">
    <name type="scientific">Jiangella alba</name>
    <dbReference type="NCBI Taxonomy" id="561176"/>
    <lineage>
        <taxon>Bacteria</taxon>
        <taxon>Bacillati</taxon>
        <taxon>Actinomycetota</taxon>
        <taxon>Actinomycetes</taxon>
        <taxon>Jiangellales</taxon>
        <taxon>Jiangellaceae</taxon>
        <taxon>Jiangella</taxon>
    </lineage>
</organism>
<keyword evidence="3" id="KW-1185">Reference proteome</keyword>
<protein>
    <submittedName>
        <fullName evidence="2">DNA-binding transcriptional regulator, ArsR family</fullName>
    </submittedName>
</protein>
<dbReference type="GO" id="GO:0003677">
    <property type="term" value="F:DNA binding"/>
    <property type="evidence" value="ECO:0007669"/>
    <property type="project" value="UniProtKB-KW"/>
</dbReference>
<dbReference type="CDD" id="cd00090">
    <property type="entry name" value="HTH_ARSR"/>
    <property type="match status" value="1"/>
</dbReference>
<evidence type="ECO:0000313" key="3">
    <source>
        <dbReference type="Proteomes" id="UP000181980"/>
    </source>
</evidence>
<dbReference type="InterPro" id="IPR036388">
    <property type="entry name" value="WH-like_DNA-bd_sf"/>
</dbReference>
<dbReference type="GO" id="GO:0046686">
    <property type="term" value="P:response to cadmium ion"/>
    <property type="evidence" value="ECO:0007669"/>
    <property type="project" value="TreeGrafter"/>
</dbReference>
<proteinExistence type="predicted"/>
<name>A0A1H5PUL5_9ACTN</name>
<dbReference type="InterPro" id="IPR052543">
    <property type="entry name" value="HTH_Metal-responsive_Reg"/>
</dbReference>
<dbReference type="GO" id="GO:0097063">
    <property type="term" value="F:cadmium ion sensor activity"/>
    <property type="evidence" value="ECO:0007669"/>
    <property type="project" value="TreeGrafter"/>
</dbReference>
<dbReference type="SMART" id="SM00418">
    <property type="entry name" value="HTH_ARSR"/>
    <property type="match status" value="1"/>
</dbReference>
<feature type="domain" description="HTH arsR-type" evidence="1">
    <location>
        <begin position="25"/>
        <end position="122"/>
    </location>
</feature>
<evidence type="ECO:0000259" key="1">
    <source>
        <dbReference type="PROSITE" id="PS50987"/>
    </source>
</evidence>
<dbReference type="InterPro" id="IPR036390">
    <property type="entry name" value="WH_DNA-bd_sf"/>
</dbReference>
<dbReference type="SUPFAM" id="SSF46785">
    <property type="entry name" value="Winged helix' DNA-binding domain"/>
    <property type="match status" value="1"/>
</dbReference>
<dbReference type="PANTHER" id="PTHR39168">
    <property type="entry name" value="TRANSCRIPTIONAL REGULATOR-RELATED"/>
    <property type="match status" value="1"/>
</dbReference>
<dbReference type="GO" id="GO:0032791">
    <property type="term" value="F:lead ion binding"/>
    <property type="evidence" value="ECO:0007669"/>
    <property type="project" value="TreeGrafter"/>
</dbReference>
<accession>A0A1H5PUL5</accession>